<dbReference type="Gene3D" id="1.10.418.10">
    <property type="entry name" value="Calponin-like domain"/>
    <property type="match status" value="1"/>
</dbReference>
<dbReference type="InterPro" id="IPR036872">
    <property type="entry name" value="CH_dom_sf"/>
</dbReference>
<dbReference type="EMBL" id="SOYY01000017">
    <property type="protein sequence ID" value="KAA0709553.1"/>
    <property type="molecule type" value="Genomic_DNA"/>
</dbReference>
<comment type="similarity">
    <text evidence="3">Belongs to the PRPH2/ROM1 family.</text>
</comment>
<dbReference type="SUPFAM" id="SSF48652">
    <property type="entry name" value="Tetraspanin"/>
    <property type="match status" value="1"/>
</dbReference>
<evidence type="ECO:0000256" key="7">
    <source>
        <dbReference type="ARBA" id="ARBA00023054"/>
    </source>
</evidence>
<dbReference type="CDD" id="cd03162">
    <property type="entry name" value="peripherin_like_LEL"/>
    <property type="match status" value="1"/>
</dbReference>
<dbReference type="GO" id="GO:0008017">
    <property type="term" value="F:microtubule binding"/>
    <property type="evidence" value="ECO:0007669"/>
    <property type="project" value="TreeGrafter"/>
</dbReference>
<dbReference type="GO" id="GO:0005813">
    <property type="term" value="C:centrosome"/>
    <property type="evidence" value="ECO:0007669"/>
    <property type="project" value="TreeGrafter"/>
</dbReference>
<evidence type="ECO:0000256" key="8">
    <source>
        <dbReference type="ARBA" id="ARBA00023136"/>
    </source>
</evidence>
<accession>A0A5A9NJG4</accession>
<feature type="coiled-coil region" evidence="9">
    <location>
        <begin position="538"/>
        <end position="685"/>
    </location>
</feature>
<comment type="subcellular location">
    <subcellularLocation>
        <location evidence="2">Cytoplasm</location>
    </subcellularLocation>
    <subcellularLocation>
        <location evidence="1">Membrane</location>
        <topology evidence="1">Multi-pass membrane protein</topology>
    </subcellularLocation>
</comment>
<feature type="compositionally biased region" description="Polar residues" evidence="10">
    <location>
        <begin position="1297"/>
        <end position="1315"/>
    </location>
</feature>
<gene>
    <name evidence="13" type="ORF">E1301_Tti004022</name>
</gene>
<feature type="transmembrane region" description="Helical" evidence="11">
    <location>
        <begin position="20"/>
        <end position="41"/>
    </location>
</feature>
<evidence type="ECO:0000256" key="4">
    <source>
        <dbReference type="ARBA" id="ARBA00022490"/>
    </source>
</evidence>
<dbReference type="Pfam" id="PF00335">
    <property type="entry name" value="Tetraspanin"/>
    <property type="match status" value="1"/>
</dbReference>
<evidence type="ECO:0000256" key="1">
    <source>
        <dbReference type="ARBA" id="ARBA00004141"/>
    </source>
</evidence>
<dbReference type="GO" id="GO:0051959">
    <property type="term" value="F:dynein light intermediate chain binding"/>
    <property type="evidence" value="ECO:0007669"/>
    <property type="project" value="TreeGrafter"/>
</dbReference>
<keyword evidence="14" id="KW-1185">Reference proteome</keyword>
<protein>
    <submittedName>
        <fullName evidence="13">RDS/peripherin-like protein xRDS35</fullName>
    </submittedName>
</protein>
<evidence type="ECO:0000313" key="14">
    <source>
        <dbReference type="Proteomes" id="UP000324632"/>
    </source>
</evidence>
<feature type="compositionally biased region" description="Basic and acidic residues" evidence="10">
    <location>
        <begin position="907"/>
        <end position="924"/>
    </location>
</feature>
<organism evidence="13 14">
    <name type="scientific">Triplophysa tibetana</name>
    <dbReference type="NCBI Taxonomy" id="1572043"/>
    <lineage>
        <taxon>Eukaryota</taxon>
        <taxon>Metazoa</taxon>
        <taxon>Chordata</taxon>
        <taxon>Craniata</taxon>
        <taxon>Vertebrata</taxon>
        <taxon>Euteleostomi</taxon>
        <taxon>Actinopterygii</taxon>
        <taxon>Neopterygii</taxon>
        <taxon>Teleostei</taxon>
        <taxon>Ostariophysi</taxon>
        <taxon>Cypriniformes</taxon>
        <taxon>Nemacheilidae</taxon>
        <taxon>Triplophysa</taxon>
    </lineage>
</organism>
<dbReference type="Proteomes" id="UP000324632">
    <property type="component" value="Chromosome 17"/>
</dbReference>
<evidence type="ECO:0000256" key="11">
    <source>
        <dbReference type="SAM" id="Phobius"/>
    </source>
</evidence>
<dbReference type="Gene3D" id="1.10.1450.10">
    <property type="entry name" value="Tetraspanin"/>
    <property type="match status" value="1"/>
</dbReference>
<keyword evidence="8 11" id="KW-0472">Membrane</keyword>
<dbReference type="GO" id="GO:0005737">
    <property type="term" value="C:cytoplasm"/>
    <property type="evidence" value="ECO:0007669"/>
    <property type="project" value="UniProtKB-SubCell"/>
</dbReference>
<evidence type="ECO:0000256" key="5">
    <source>
        <dbReference type="ARBA" id="ARBA00022692"/>
    </source>
</evidence>
<dbReference type="InterPro" id="IPR042026">
    <property type="entry name" value="Peripherin_LEL"/>
</dbReference>
<feature type="region of interest" description="Disordered" evidence="10">
    <location>
        <begin position="780"/>
        <end position="804"/>
    </location>
</feature>
<feature type="region of interest" description="Disordered" evidence="10">
    <location>
        <begin position="1324"/>
        <end position="1343"/>
    </location>
</feature>
<evidence type="ECO:0000259" key="12">
    <source>
        <dbReference type="Pfam" id="PF19047"/>
    </source>
</evidence>
<feature type="transmembrane region" description="Helical" evidence="11">
    <location>
        <begin position="62"/>
        <end position="81"/>
    </location>
</feature>
<keyword evidence="5 11" id="KW-0812">Transmembrane</keyword>
<dbReference type="GO" id="GO:0031122">
    <property type="term" value="P:cytoplasmic microtubule organization"/>
    <property type="evidence" value="ECO:0007669"/>
    <property type="project" value="TreeGrafter"/>
</dbReference>
<evidence type="ECO:0000256" key="6">
    <source>
        <dbReference type="ARBA" id="ARBA00022989"/>
    </source>
</evidence>
<feature type="region of interest" description="Disordered" evidence="10">
    <location>
        <begin position="1273"/>
        <end position="1315"/>
    </location>
</feature>
<evidence type="ECO:0000256" key="10">
    <source>
        <dbReference type="SAM" id="MobiDB-lite"/>
    </source>
</evidence>
<keyword evidence="6 11" id="KW-1133">Transmembrane helix</keyword>
<feature type="domain" description="HOOK N-terminal" evidence="12">
    <location>
        <begin position="366"/>
        <end position="463"/>
    </location>
</feature>
<keyword evidence="7 9" id="KW-0175">Coiled coil</keyword>
<dbReference type="GO" id="GO:0007601">
    <property type="term" value="P:visual perception"/>
    <property type="evidence" value="ECO:0007669"/>
    <property type="project" value="InterPro"/>
</dbReference>
<dbReference type="FunFam" id="1.10.1450.10:FF:000002">
    <property type="entry name" value="Retinal outer segment membrane protein 1"/>
    <property type="match status" value="1"/>
</dbReference>
<name>A0A5A9NJG4_9TELE</name>
<keyword evidence="4" id="KW-0963">Cytoplasm</keyword>
<feature type="coiled-coil region" evidence="9">
    <location>
        <begin position="1469"/>
        <end position="1699"/>
    </location>
</feature>
<evidence type="ECO:0000256" key="3">
    <source>
        <dbReference type="ARBA" id="ARBA00010674"/>
    </source>
</evidence>
<dbReference type="InterPro" id="IPR043936">
    <property type="entry name" value="HOOK_N"/>
</dbReference>
<evidence type="ECO:0000256" key="2">
    <source>
        <dbReference type="ARBA" id="ARBA00004496"/>
    </source>
</evidence>
<feature type="compositionally biased region" description="Basic and acidic residues" evidence="10">
    <location>
        <begin position="1860"/>
        <end position="1877"/>
    </location>
</feature>
<feature type="coiled-coil region" evidence="9">
    <location>
        <begin position="965"/>
        <end position="1190"/>
    </location>
</feature>
<dbReference type="InterPro" id="IPR008952">
    <property type="entry name" value="Tetraspanin_EC2_sf"/>
</dbReference>
<feature type="region of interest" description="Disordered" evidence="10">
    <location>
        <begin position="860"/>
        <end position="879"/>
    </location>
</feature>
<dbReference type="InterPro" id="IPR018498">
    <property type="entry name" value="Peripherin/rom-1_CS"/>
</dbReference>
<proteinExistence type="inferred from homology"/>
<evidence type="ECO:0000256" key="9">
    <source>
        <dbReference type="SAM" id="Coils"/>
    </source>
</evidence>
<dbReference type="InterPro" id="IPR000830">
    <property type="entry name" value="Peripherin/rom-1"/>
</dbReference>
<dbReference type="PROSITE" id="PS00930">
    <property type="entry name" value="RDS_ROM1"/>
    <property type="match status" value="1"/>
</dbReference>
<feature type="coiled-coil region" evidence="9">
    <location>
        <begin position="1357"/>
        <end position="1412"/>
    </location>
</feature>
<sequence>MALLKLKFPFQKRVRLAQGLWLLSWVAVFSGAITFAVGVFLKTELHRRSEVMHNMDIHIVPNLLMAVGLASVGINICASKVCQDSLDPSRFPRWKTFLPPFFCMSVFLASLLLVAMILSYILQPSLEESLKIGLKNGIRFYKDTDTPGRCFQKETIDRLQTEFQCCGNTNFRDWFEVQWISNRYLDFTSKEVKDRVRSNVDGRYLLDGVPFSCCNPSSPRPCIQYSLLDNSAHYNYEYQSDELNLHNRGCRQALVNYYMGLMNTIGPGVLSVFLLQMTVLVSLRYLQTSMEGVMGQENLEIDTEGYILEKGVKETLMETKEKVMKIFEYAQVHLFEGIVGEEENGPFSQQYMEVNSNSQDTLRQYLKFTNGVFLNEVLRIIDPNPKVEQIYHNVGDDNIRRVQNFSILNRHLRSYYQENLQQLLLMPLPNVAVLGRDPLTEGAVAELRRLLLLLLGCAVQVTQDPSAVLPLEFGDICGLSGAELQSLFCSMAKQIQSLHAQRDIHLERIAELYQEEQSSTTHITTSSGFGDGAPEGLAVQLADSKAKLRRLKQELEDRCDQLLDCKQEMQTTEEEIKKLQKENRALQVDARVNRGLKDELDCLRERASRVEQLQVDLKNSTHRLRSMELYRTQLKEQQQYCASLQENKALLEEQLGDARTRCTALRELEKENLLLRQKLVHMESERDVERQRVDELLEMNMSLQVDLKCQAHSVGVTQRMTNQDFLQSELESDDEVQHMNFPKIDLKPLSEEVTEASSLRLLGAENENAELRRRLEHLQAEQEAQHRNSPEVMEDLQKRTDQLSQELQSTIKEIKHLKNENTSLKISLEELRTKQKQGDIEEDGRLSKGNEERKLIIPRGECEGKDTRKERQDGKEEREREIIKTLREDGEGGEGGDVILSERKKKVRDEMKSGERGEAEGEKEIQKKDITEEISQHSADTQTITQMEAGEEKFSQDTLDLHNQLQQALEEVDRQALLAQDLRSRLAEQSKKVLEAEHKMVFLEAENQRLKKAADTLTEARKQIEVLQGESMQQEEELMRLRTQVEFQKMEAAVIAQLEGDRTALERERETLKATIDSLRAAVRKGDQLELINQNLKADIERLGRTLESARRREEELEAELRDSGLEAESLTRGREEAVLEVTRLEQEKEACQAELDGQRREQRQKERELARLRQQLESTTSALEHSNQRACNLEAQNRRMCQEISQFKDTCAQLQEIQKKNQELSIVNAECKAQIESLTKELSDKETQSQELSSQVTRLNHTLEEMQSKLEMAAKQHQESASEAALSSSDSHAQRIETSLSNTEALQLTADPQETTVRTVDEVNHNQGSGPTNSPCSTEVSENIESKQALTMLGSQEALSQRLINTERENAVLQHERDILLAQLTQSQSGCDQLREQLDTLQRHSISLQENCSKLQALNTKLQVEQATLSSDHASVLARCNESELRCAAVDAESRVWLKEKEESVMRLDVLRRDHERLTALQQRQEAELEELIGKHRQLKSSNRSLEAQYKDIEVRYKELLDRKAQLEEAEESMRMEREKMERVTQGQLESEKELEKLRMDNERYQSLQKEWIQVQSELLAQSSVLRAEMSAAQLERTKLEGDLNSLKEQNQQTDLNYVRLSGQYQLLNQLKANMEEENRHLGEQNQNLAKENKAMLESRLESKDQHHNEQREYHDKLNELRREKQKLVEKIMDQYRVLEPGLPGMCPPKQPKKSNWIADRMKKLIKPKGGSKEGRALFIAVGSIENLADAVDGVPGSSATVPAHEHDPISAPVSPSVLRRASSQAESEDQPKGNLRTGRRKLGSRHGWALGRGRGGVSQSFSPGDQHAQPRIRLHSSHTASTAIWEHDGSPTPSQDSEEGRGESEENISPEHSDVSRVSSGTEDFHSSFDKPQDHADHKE</sequence>
<dbReference type="PRINTS" id="PR00218">
    <property type="entry name" value="PERIPHERNRDS"/>
</dbReference>
<feature type="compositionally biased region" description="Basic and acidic residues" evidence="10">
    <location>
        <begin position="780"/>
        <end position="801"/>
    </location>
</feature>
<dbReference type="GO" id="GO:0016020">
    <property type="term" value="C:membrane"/>
    <property type="evidence" value="ECO:0007669"/>
    <property type="project" value="UniProtKB-SubCell"/>
</dbReference>
<dbReference type="PANTHER" id="PTHR18947">
    <property type="entry name" value="HOOK PROTEINS"/>
    <property type="match status" value="1"/>
</dbReference>
<feature type="compositionally biased region" description="Low complexity" evidence="10">
    <location>
        <begin position="1282"/>
        <end position="1292"/>
    </location>
</feature>
<dbReference type="GO" id="GO:0030705">
    <property type="term" value="P:cytoskeleton-dependent intracellular transport"/>
    <property type="evidence" value="ECO:0007669"/>
    <property type="project" value="InterPro"/>
</dbReference>
<feature type="compositionally biased region" description="Polar residues" evidence="10">
    <location>
        <begin position="1326"/>
        <end position="1343"/>
    </location>
</feature>
<dbReference type="Pfam" id="PF19047">
    <property type="entry name" value="HOOK_N"/>
    <property type="match status" value="1"/>
</dbReference>
<dbReference type="PANTHER" id="PTHR18947:SF35">
    <property type="entry name" value="COILED-COIL DOMAIN-CONTAINING PROTEIN 88B"/>
    <property type="match status" value="1"/>
</dbReference>
<feature type="compositionally biased region" description="Basic and acidic residues" evidence="10">
    <location>
        <begin position="1885"/>
        <end position="1902"/>
    </location>
</feature>
<reference evidence="13 14" key="1">
    <citation type="journal article" date="2019" name="Mol. Ecol. Resour.">
        <title>Chromosome-level genome assembly of Triplophysa tibetana, a fish adapted to the harsh high-altitude environment of the Tibetan Plateau.</title>
        <authorList>
            <person name="Yang X."/>
            <person name="Liu H."/>
            <person name="Ma Z."/>
            <person name="Zou Y."/>
            <person name="Zou M."/>
            <person name="Mao Y."/>
            <person name="Li X."/>
            <person name="Wang H."/>
            <person name="Chen T."/>
            <person name="Wang W."/>
            <person name="Yang R."/>
        </authorList>
    </citation>
    <scope>NUCLEOTIDE SEQUENCE [LARGE SCALE GENOMIC DNA]</scope>
    <source>
        <strain evidence="13">TTIB1903HZAU</strain>
        <tissue evidence="13">Muscle</tissue>
    </source>
</reference>
<feature type="region of interest" description="Disordered" evidence="10">
    <location>
        <begin position="1759"/>
        <end position="1902"/>
    </location>
</feature>
<dbReference type="InterPro" id="IPR018499">
    <property type="entry name" value="Tetraspanin/Peripherin"/>
</dbReference>
<dbReference type="SUPFAM" id="SSF116907">
    <property type="entry name" value="Hook domain"/>
    <property type="match status" value="1"/>
</dbReference>
<comment type="caution">
    <text evidence="13">The sequence shown here is derived from an EMBL/GenBank/DDBJ whole genome shotgun (WGS) entry which is preliminary data.</text>
</comment>
<feature type="transmembrane region" description="Helical" evidence="11">
    <location>
        <begin position="101"/>
        <end position="122"/>
    </location>
</feature>
<feature type="region of interest" description="Disordered" evidence="10">
    <location>
        <begin position="905"/>
        <end position="924"/>
    </location>
</feature>
<evidence type="ECO:0000313" key="13">
    <source>
        <dbReference type="EMBL" id="KAA0709553.1"/>
    </source>
</evidence>